<dbReference type="Proteomes" id="UP000286482">
    <property type="component" value="Unassembled WGS sequence"/>
</dbReference>
<feature type="domain" description="Tyr recombinase" evidence="5">
    <location>
        <begin position="189"/>
        <end position="409"/>
    </location>
</feature>
<dbReference type="EMBL" id="RAQO01000004">
    <property type="protein sequence ID" value="RKF19949.1"/>
    <property type="molecule type" value="Genomic_DNA"/>
</dbReference>
<dbReference type="SUPFAM" id="SSF56349">
    <property type="entry name" value="DNA breaking-rejoining enzymes"/>
    <property type="match status" value="1"/>
</dbReference>
<evidence type="ECO:0000259" key="5">
    <source>
        <dbReference type="PROSITE" id="PS51898"/>
    </source>
</evidence>
<dbReference type="InterPro" id="IPR013762">
    <property type="entry name" value="Integrase-like_cat_sf"/>
</dbReference>
<dbReference type="OrthoDB" id="8610787at2"/>
<dbReference type="PROSITE" id="PS51898">
    <property type="entry name" value="TYR_RECOMBINASE"/>
    <property type="match status" value="1"/>
</dbReference>
<comment type="caution">
    <text evidence="6">The sequence shown here is derived from an EMBL/GenBank/DDBJ whole genome shotgun (WGS) entry which is preliminary data.</text>
</comment>
<keyword evidence="3" id="KW-0238">DNA-binding</keyword>
<dbReference type="PANTHER" id="PTHR30349">
    <property type="entry name" value="PHAGE INTEGRASE-RELATED"/>
    <property type="match status" value="1"/>
</dbReference>
<evidence type="ECO:0000256" key="1">
    <source>
        <dbReference type="ARBA" id="ARBA00004496"/>
    </source>
</evidence>
<accession>A0A420EGX9</accession>
<dbReference type="PANTHER" id="PTHR30349:SF77">
    <property type="entry name" value="TYROSINE RECOMBINASE XERC"/>
    <property type="match status" value="1"/>
</dbReference>
<evidence type="ECO:0000256" key="3">
    <source>
        <dbReference type="ARBA" id="ARBA00023125"/>
    </source>
</evidence>
<comment type="subcellular location">
    <subcellularLocation>
        <location evidence="1">Cytoplasm</location>
    </subcellularLocation>
</comment>
<reference evidence="6 7" key="1">
    <citation type="submission" date="2018-09" db="EMBL/GenBank/DDBJ databases">
        <authorList>
            <person name="Wang Z."/>
        </authorList>
    </citation>
    <scope>NUCLEOTIDE SEQUENCE [LARGE SCALE GENOMIC DNA]</scope>
    <source>
        <strain evidence="6 7">ALS 81</strain>
    </source>
</reference>
<dbReference type="GO" id="GO:0015074">
    <property type="term" value="P:DNA integration"/>
    <property type="evidence" value="ECO:0007669"/>
    <property type="project" value="UniProtKB-KW"/>
</dbReference>
<dbReference type="GO" id="GO:0005737">
    <property type="term" value="C:cytoplasm"/>
    <property type="evidence" value="ECO:0007669"/>
    <property type="project" value="UniProtKB-SubCell"/>
</dbReference>
<keyword evidence="4" id="KW-0233">DNA recombination</keyword>
<evidence type="ECO:0000313" key="7">
    <source>
        <dbReference type="Proteomes" id="UP000286482"/>
    </source>
</evidence>
<dbReference type="InterPro" id="IPR002104">
    <property type="entry name" value="Integrase_catalytic"/>
</dbReference>
<dbReference type="Gene3D" id="1.10.443.10">
    <property type="entry name" value="Intergrase catalytic core"/>
    <property type="match status" value="1"/>
</dbReference>
<proteinExistence type="predicted"/>
<dbReference type="Gene3D" id="1.10.150.130">
    <property type="match status" value="1"/>
</dbReference>
<dbReference type="InterPro" id="IPR010998">
    <property type="entry name" value="Integrase_recombinase_N"/>
</dbReference>
<dbReference type="GO" id="GO:0006310">
    <property type="term" value="P:DNA recombination"/>
    <property type="evidence" value="ECO:0007669"/>
    <property type="project" value="UniProtKB-KW"/>
</dbReference>
<organism evidence="6 7">
    <name type="scientific">Alginatibacterium sediminis</name>
    <dbReference type="NCBI Taxonomy" id="2164068"/>
    <lineage>
        <taxon>Bacteria</taxon>
        <taxon>Pseudomonadati</taxon>
        <taxon>Pseudomonadota</taxon>
        <taxon>Gammaproteobacteria</taxon>
        <taxon>Alteromonadales</taxon>
        <taxon>Alteromonadaceae</taxon>
        <taxon>Alginatibacterium</taxon>
    </lineage>
</organism>
<evidence type="ECO:0000313" key="6">
    <source>
        <dbReference type="EMBL" id="RKF19949.1"/>
    </source>
</evidence>
<dbReference type="CDD" id="cd00397">
    <property type="entry name" value="DNA_BRE_C"/>
    <property type="match status" value="1"/>
</dbReference>
<dbReference type="AlphaFoldDB" id="A0A420EGX9"/>
<name>A0A420EGX9_9ALTE</name>
<sequence>MNNSPSYLPLFPHAEHLEFGVAYVNTTVSNLDRSIVDASYSYELAVDYLSENRFNANNFKSIRSELNLLFNWCWFTKGCSIADLDRRLLSQFIEFCNQPPAQLVSHCSYAFFVDNKSNGEVLANPKWRPFVNRQPGTYLRKLNTLKTQLSILSSFFVFLDDLEYMDKNPASVLLRRLNGNNSRIAIDVEVEKSLSPEQWKTLWEYVCRMEQLDPQKHARTRFLFALLYLIYPRVSEISARAGYTPLMSSFTKHRGGDWLFQVPLSKGGKARRIVCPDQLIKELKRYRLSLNLTELPVPEEQHPLFIRHQIGTHGRDAGLIHSQLGITSIQKIVTTTLIDCANSIEGSNPFDAQELRSYSVHSMRHTGISAAIESGVPLSVVMKSAGHSDLSTLSIYTHTSLEQQSSANKVQRLD</sequence>
<dbReference type="RefSeq" id="WP_120353953.1">
    <property type="nucleotide sequence ID" value="NZ_RAQO01000004.1"/>
</dbReference>
<dbReference type="InterPro" id="IPR011010">
    <property type="entry name" value="DNA_brk_join_enz"/>
</dbReference>
<evidence type="ECO:0000256" key="2">
    <source>
        <dbReference type="ARBA" id="ARBA00022908"/>
    </source>
</evidence>
<keyword evidence="7" id="KW-1185">Reference proteome</keyword>
<dbReference type="InterPro" id="IPR050090">
    <property type="entry name" value="Tyrosine_recombinase_XerCD"/>
</dbReference>
<dbReference type="GO" id="GO:0003677">
    <property type="term" value="F:DNA binding"/>
    <property type="evidence" value="ECO:0007669"/>
    <property type="project" value="UniProtKB-KW"/>
</dbReference>
<gene>
    <name evidence="6" type="ORF">DBZ36_05715</name>
</gene>
<evidence type="ECO:0000256" key="4">
    <source>
        <dbReference type="ARBA" id="ARBA00023172"/>
    </source>
</evidence>
<dbReference type="Pfam" id="PF00589">
    <property type="entry name" value="Phage_integrase"/>
    <property type="match status" value="1"/>
</dbReference>
<protein>
    <submittedName>
        <fullName evidence="6">Site-specific integrase</fullName>
    </submittedName>
</protein>
<keyword evidence="2" id="KW-0229">DNA integration</keyword>